<protein>
    <recommendedName>
        <fullName evidence="2">VQ domain-containing protein</fullName>
    </recommendedName>
</protein>
<accession>A0A4D6L9X0</accession>
<sequence>MTPKTGKAQGALKINKESQTIKKSSVSKVQHKEPVIIYTQSPRIIQTHPRHFMELVQKLTGIYRSDIDDTVTGDVDAFKPATPPLKGESEENEASASVSASVITDEEDSCNSMGEVRSNSSNSMEPYVDNFAVFESDFFSTNSNASLLHFADFLL</sequence>
<feature type="region of interest" description="Disordered" evidence="1">
    <location>
        <begin position="73"/>
        <end position="121"/>
    </location>
</feature>
<feature type="domain" description="VQ" evidence="2">
    <location>
        <begin position="41"/>
        <end position="62"/>
    </location>
</feature>
<dbReference type="PANTHER" id="PTHR33143:SF6">
    <property type="entry name" value="OS08G0102900 PROTEIN"/>
    <property type="match status" value="1"/>
</dbReference>
<evidence type="ECO:0000313" key="3">
    <source>
        <dbReference type="EMBL" id="QCD85319.1"/>
    </source>
</evidence>
<organism evidence="3 4">
    <name type="scientific">Vigna unguiculata</name>
    <name type="common">Cowpea</name>
    <dbReference type="NCBI Taxonomy" id="3917"/>
    <lineage>
        <taxon>Eukaryota</taxon>
        <taxon>Viridiplantae</taxon>
        <taxon>Streptophyta</taxon>
        <taxon>Embryophyta</taxon>
        <taxon>Tracheophyta</taxon>
        <taxon>Spermatophyta</taxon>
        <taxon>Magnoliopsida</taxon>
        <taxon>eudicotyledons</taxon>
        <taxon>Gunneridae</taxon>
        <taxon>Pentapetalae</taxon>
        <taxon>rosids</taxon>
        <taxon>fabids</taxon>
        <taxon>Fabales</taxon>
        <taxon>Fabaceae</taxon>
        <taxon>Papilionoideae</taxon>
        <taxon>50 kb inversion clade</taxon>
        <taxon>NPAAA clade</taxon>
        <taxon>indigoferoid/millettioid clade</taxon>
        <taxon>Phaseoleae</taxon>
        <taxon>Vigna</taxon>
    </lineage>
</organism>
<dbReference type="Proteomes" id="UP000501690">
    <property type="component" value="Linkage Group LG2"/>
</dbReference>
<feature type="region of interest" description="Disordered" evidence="1">
    <location>
        <begin position="1"/>
        <end position="26"/>
    </location>
</feature>
<dbReference type="EMBL" id="CP039346">
    <property type="protein sequence ID" value="QCD85319.1"/>
    <property type="molecule type" value="Genomic_DNA"/>
</dbReference>
<keyword evidence="4" id="KW-1185">Reference proteome</keyword>
<dbReference type="InterPro" id="IPR039607">
    <property type="entry name" value="VQ_8/17/18/20/21/25"/>
</dbReference>
<dbReference type="PANTHER" id="PTHR33143">
    <property type="entry name" value="F16F4.1 PROTEIN-RELATED"/>
    <property type="match status" value="1"/>
</dbReference>
<evidence type="ECO:0000259" key="2">
    <source>
        <dbReference type="Pfam" id="PF05678"/>
    </source>
</evidence>
<evidence type="ECO:0000313" key="4">
    <source>
        <dbReference type="Proteomes" id="UP000501690"/>
    </source>
</evidence>
<dbReference type="InterPro" id="IPR008889">
    <property type="entry name" value="VQ"/>
</dbReference>
<name>A0A4D6L9X0_VIGUN</name>
<dbReference type="GO" id="GO:0005634">
    <property type="term" value="C:nucleus"/>
    <property type="evidence" value="ECO:0007669"/>
    <property type="project" value="TreeGrafter"/>
</dbReference>
<dbReference type="Pfam" id="PF05678">
    <property type="entry name" value="VQ"/>
    <property type="match status" value="1"/>
</dbReference>
<reference evidence="3 4" key="1">
    <citation type="submission" date="2019-04" db="EMBL/GenBank/DDBJ databases">
        <title>An improved genome assembly and genetic linkage map for asparagus bean, Vigna unguiculata ssp. sesquipedialis.</title>
        <authorList>
            <person name="Xia Q."/>
            <person name="Zhang R."/>
            <person name="Dong Y."/>
        </authorList>
    </citation>
    <scope>NUCLEOTIDE SEQUENCE [LARGE SCALE GENOMIC DNA]</scope>
    <source>
        <tissue evidence="3">Leaf</tissue>
    </source>
</reference>
<gene>
    <name evidence="3" type="ORF">DEO72_LG2g5679</name>
</gene>
<evidence type="ECO:0000256" key="1">
    <source>
        <dbReference type="SAM" id="MobiDB-lite"/>
    </source>
</evidence>
<dbReference type="AlphaFoldDB" id="A0A4D6L9X0"/>
<proteinExistence type="predicted"/>